<proteinExistence type="predicted"/>
<feature type="compositionally biased region" description="Low complexity" evidence="1">
    <location>
        <begin position="63"/>
        <end position="82"/>
    </location>
</feature>
<feature type="compositionally biased region" description="Basic residues" evidence="1">
    <location>
        <begin position="83"/>
        <end position="99"/>
    </location>
</feature>
<reference evidence="2" key="3">
    <citation type="submission" date="2015-04" db="UniProtKB">
        <authorList>
            <consortium name="EnsemblPlants"/>
        </authorList>
    </citation>
    <scope>IDENTIFICATION</scope>
</reference>
<dbReference type="Proteomes" id="UP000032180">
    <property type="component" value="Chromosome 4"/>
</dbReference>
<evidence type="ECO:0000313" key="3">
    <source>
        <dbReference type="Proteomes" id="UP000032180"/>
    </source>
</evidence>
<dbReference type="HOGENOM" id="CLU_1680461_0_0_1"/>
<name>A0A0D9WAU2_9ORYZ</name>
<evidence type="ECO:0000256" key="1">
    <source>
        <dbReference type="SAM" id="MobiDB-lite"/>
    </source>
</evidence>
<feature type="region of interest" description="Disordered" evidence="1">
    <location>
        <begin position="51"/>
        <end position="157"/>
    </location>
</feature>
<dbReference type="EnsemblPlants" id="LPERR04G24200.1">
    <property type="protein sequence ID" value="LPERR04G24200.1"/>
    <property type="gene ID" value="LPERR04G24200"/>
</dbReference>
<accession>A0A0D9WAU2</accession>
<sequence>MHRFTNTTSNINVHMWTCSTNVELVSSEPNYKEVKRKLQLEVATTNLLFVTVPRRASKRRGRSSSSQQAPPRASPRAAPSARTARRRAAPRCARPRAPRPRPCSFSPWRGPPPPRRPSAPPPAGSLPSPAPASRSRTRRRAAPRRGTPQCSARTPAR</sequence>
<dbReference type="Gramene" id="LPERR04G24200.1">
    <property type="protein sequence ID" value="LPERR04G24200.1"/>
    <property type="gene ID" value="LPERR04G24200"/>
</dbReference>
<organism evidence="2 3">
    <name type="scientific">Leersia perrieri</name>
    <dbReference type="NCBI Taxonomy" id="77586"/>
    <lineage>
        <taxon>Eukaryota</taxon>
        <taxon>Viridiplantae</taxon>
        <taxon>Streptophyta</taxon>
        <taxon>Embryophyta</taxon>
        <taxon>Tracheophyta</taxon>
        <taxon>Spermatophyta</taxon>
        <taxon>Magnoliopsida</taxon>
        <taxon>Liliopsida</taxon>
        <taxon>Poales</taxon>
        <taxon>Poaceae</taxon>
        <taxon>BOP clade</taxon>
        <taxon>Oryzoideae</taxon>
        <taxon>Oryzeae</taxon>
        <taxon>Oryzinae</taxon>
        <taxon>Leersia</taxon>
    </lineage>
</organism>
<feature type="compositionally biased region" description="Pro residues" evidence="1">
    <location>
        <begin position="109"/>
        <end position="130"/>
    </location>
</feature>
<keyword evidence="3" id="KW-1185">Reference proteome</keyword>
<dbReference type="AlphaFoldDB" id="A0A0D9WAU2"/>
<reference evidence="3" key="2">
    <citation type="submission" date="2013-12" db="EMBL/GenBank/DDBJ databases">
        <authorList>
            <person name="Yu Y."/>
            <person name="Lee S."/>
            <person name="de Baynast K."/>
            <person name="Wissotski M."/>
            <person name="Liu L."/>
            <person name="Talag J."/>
            <person name="Goicoechea J."/>
            <person name="Angelova A."/>
            <person name="Jetty R."/>
            <person name="Kudrna D."/>
            <person name="Golser W."/>
            <person name="Rivera L."/>
            <person name="Zhang J."/>
            <person name="Wing R."/>
        </authorList>
    </citation>
    <scope>NUCLEOTIDE SEQUENCE</scope>
</reference>
<protein>
    <submittedName>
        <fullName evidence="2">Uncharacterized protein</fullName>
    </submittedName>
</protein>
<reference evidence="2 3" key="1">
    <citation type="submission" date="2012-08" db="EMBL/GenBank/DDBJ databases">
        <title>Oryza genome evolution.</title>
        <authorList>
            <person name="Wing R.A."/>
        </authorList>
    </citation>
    <scope>NUCLEOTIDE SEQUENCE</scope>
</reference>
<evidence type="ECO:0000313" key="2">
    <source>
        <dbReference type="EnsemblPlants" id="LPERR04G24200.1"/>
    </source>
</evidence>